<accession>L0H2A7</accession>
<organism evidence="1 2">
    <name type="scientific">Thioflavicoccus mobilis 8321</name>
    <dbReference type="NCBI Taxonomy" id="765912"/>
    <lineage>
        <taxon>Bacteria</taxon>
        <taxon>Pseudomonadati</taxon>
        <taxon>Pseudomonadota</taxon>
        <taxon>Gammaproteobacteria</taxon>
        <taxon>Chromatiales</taxon>
        <taxon>Chromatiaceae</taxon>
        <taxon>Thioflavicoccus</taxon>
    </lineage>
</organism>
<evidence type="ECO:0000313" key="1">
    <source>
        <dbReference type="EMBL" id="AGA91724.1"/>
    </source>
</evidence>
<protein>
    <recommendedName>
        <fullName evidence="3">HEPN domain-containing protein</fullName>
    </recommendedName>
</protein>
<proteinExistence type="predicted"/>
<name>L0H2A7_9GAMM</name>
<dbReference type="EMBL" id="CP003051">
    <property type="protein sequence ID" value="AGA91724.1"/>
    <property type="molecule type" value="Genomic_DNA"/>
</dbReference>
<gene>
    <name evidence="1" type="ORF">Thimo_3033</name>
</gene>
<evidence type="ECO:0000313" key="2">
    <source>
        <dbReference type="Proteomes" id="UP000010816"/>
    </source>
</evidence>
<dbReference type="KEGG" id="tmb:Thimo_3033"/>
<dbReference type="OrthoDB" id="9912385at2"/>
<keyword evidence="2" id="KW-1185">Reference proteome</keyword>
<dbReference type="STRING" id="765912.Thimo_3033"/>
<dbReference type="RefSeq" id="WP_015281852.1">
    <property type="nucleotide sequence ID" value="NC_019940.1"/>
</dbReference>
<evidence type="ECO:0008006" key="3">
    <source>
        <dbReference type="Google" id="ProtNLM"/>
    </source>
</evidence>
<dbReference type="HOGENOM" id="CLU_1610020_0_0_6"/>
<dbReference type="AlphaFoldDB" id="L0H2A7"/>
<reference evidence="1 2" key="1">
    <citation type="submission" date="2011-09" db="EMBL/GenBank/DDBJ databases">
        <title>Complete sequence of chromosome of Thioflavicoccus mobilis 8321.</title>
        <authorList>
            <consortium name="US DOE Joint Genome Institute"/>
            <person name="Lucas S."/>
            <person name="Han J."/>
            <person name="Lapidus A."/>
            <person name="Cheng J.-F."/>
            <person name="Goodwin L."/>
            <person name="Pitluck S."/>
            <person name="Peters L."/>
            <person name="Ovchinnikova G."/>
            <person name="Lu M."/>
            <person name="Detter J.C."/>
            <person name="Han C."/>
            <person name="Tapia R."/>
            <person name="Land M."/>
            <person name="Hauser L."/>
            <person name="Kyrpides N."/>
            <person name="Ivanova N."/>
            <person name="Pagani I."/>
            <person name="Vogl K."/>
            <person name="Liu Z."/>
            <person name="Imhoff J."/>
            <person name="Thiel V."/>
            <person name="Frigaard N.-U."/>
            <person name="Bryant D."/>
            <person name="Woyke T."/>
        </authorList>
    </citation>
    <scope>NUCLEOTIDE SEQUENCE [LARGE SCALE GENOMIC DNA]</scope>
    <source>
        <strain evidence="1 2">8321</strain>
    </source>
</reference>
<sequence>MTNDQPEGVCAPLVLGVGQPTNGDAYLIVARELLPAVEVLSTADKIPPRGCALIAGHTLECTLKAYLWHKGKREELKCKKVRHNIIELWKMAYAEGTLGIPEDPPNWVRTLSEGHGPNFYLRYQEGQTNTVVHGGATPKLVPMATELCSLFHQIVHQIEAEFRTF</sequence>
<dbReference type="Proteomes" id="UP000010816">
    <property type="component" value="Chromosome"/>
</dbReference>